<evidence type="ECO:0000256" key="4">
    <source>
        <dbReference type="ARBA" id="ARBA00022989"/>
    </source>
</evidence>
<evidence type="ECO:0000256" key="2">
    <source>
        <dbReference type="ARBA" id="ARBA00022679"/>
    </source>
</evidence>
<comment type="catalytic activity">
    <reaction evidence="7">
        <text>L-cysteinyl-[protein] + hexadecanoyl-CoA = S-hexadecanoyl-L-cysteinyl-[protein] + CoA</text>
        <dbReference type="Rhea" id="RHEA:36683"/>
        <dbReference type="Rhea" id="RHEA-COMP:10131"/>
        <dbReference type="Rhea" id="RHEA-COMP:11032"/>
        <dbReference type="ChEBI" id="CHEBI:29950"/>
        <dbReference type="ChEBI" id="CHEBI:57287"/>
        <dbReference type="ChEBI" id="CHEBI:57379"/>
        <dbReference type="ChEBI" id="CHEBI:74151"/>
        <dbReference type="EC" id="2.3.1.225"/>
    </reaction>
</comment>
<keyword evidence="5 7" id="KW-0472">Membrane</keyword>
<dbReference type="EMBL" id="OV725080">
    <property type="protein sequence ID" value="CAH1397876.1"/>
    <property type="molecule type" value="Genomic_DNA"/>
</dbReference>
<dbReference type="EC" id="2.3.1.225" evidence="7"/>
<dbReference type="OrthoDB" id="331948at2759"/>
<name>A0A9P0H9G1_NEZVI</name>
<proteinExistence type="inferred from homology"/>
<organism evidence="9 10">
    <name type="scientific">Nezara viridula</name>
    <name type="common">Southern green stink bug</name>
    <name type="synonym">Cimex viridulus</name>
    <dbReference type="NCBI Taxonomy" id="85310"/>
    <lineage>
        <taxon>Eukaryota</taxon>
        <taxon>Metazoa</taxon>
        <taxon>Ecdysozoa</taxon>
        <taxon>Arthropoda</taxon>
        <taxon>Hexapoda</taxon>
        <taxon>Insecta</taxon>
        <taxon>Pterygota</taxon>
        <taxon>Neoptera</taxon>
        <taxon>Paraneoptera</taxon>
        <taxon>Hemiptera</taxon>
        <taxon>Heteroptera</taxon>
        <taxon>Panheteroptera</taxon>
        <taxon>Pentatomomorpha</taxon>
        <taxon>Pentatomoidea</taxon>
        <taxon>Pentatomidae</taxon>
        <taxon>Pentatominae</taxon>
        <taxon>Nezara</taxon>
    </lineage>
</organism>
<dbReference type="GO" id="GO:0019706">
    <property type="term" value="F:protein-cysteine S-palmitoyltransferase activity"/>
    <property type="evidence" value="ECO:0007669"/>
    <property type="project" value="UniProtKB-EC"/>
</dbReference>
<comment type="subcellular location">
    <subcellularLocation>
        <location evidence="1">Membrane</location>
        <topology evidence="1">Multi-pass membrane protein</topology>
    </subcellularLocation>
</comment>
<dbReference type="InterPro" id="IPR001594">
    <property type="entry name" value="Palmitoyltrfase_DHHC"/>
</dbReference>
<sequence length="368" mass="43169">MVLSIFEIYSNIRSRILWHWENIELCFKSLFFNTHLDQNYFSDVLMEPIFSVVDNFTKFLGPFFVLCVILIMTTVIAIAYFIGLPYWWNKNPNAAVILVIVGNWLKWNTLFHYYKGVVTPPGYPPKGTVIQEAVSICKKCISPKPPRTHHCSVCNRCILKMDHHCPWLNNCVGHYNHRYFFMYMVFISMSTLFIMVFGYEIAYTEVWLKEIISEEVYGHPIRFDNSNIIPVPEWDNTTCTELPVEPPPAFLWRKRAIFFMAFICSGAFIALTWLSIWHAKHILRGETSIEGHINKAESKRLAALNQKYINPYNYGPDENFKIFFGIEDGSYRSWLHIFFPSSHRPFGDGLTWQNANHINKTIEEKKYP</sequence>
<feature type="domain" description="Palmitoyltransferase DHHC" evidence="8">
    <location>
        <begin position="135"/>
        <end position="291"/>
    </location>
</feature>
<comment type="domain">
    <text evidence="7">The DHHC domain is required for palmitoyltransferase activity.</text>
</comment>
<dbReference type="GO" id="GO:0016020">
    <property type="term" value="C:membrane"/>
    <property type="evidence" value="ECO:0007669"/>
    <property type="project" value="UniProtKB-SubCell"/>
</dbReference>
<evidence type="ECO:0000256" key="5">
    <source>
        <dbReference type="ARBA" id="ARBA00023136"/>
    </source>
</evidence>
<feature type="transmembrane region" description="Helical" evidence="7">
    <location>
        <begin position="63"/>
        <end position="88"/>
    </location>
</feature>
<gene>
    <name evidence="9" type="ORF">NEZAVI_LOCUS7629</name>
</gene>
<protein>
    <recommendedName>
        <fullName evidence="7">Palmitoyltransferase</fullName>
        <ecNumber evidence="7">2.3.1.225</ecNumber>
    </recommendedName>
</protein>
<evidence type="ECO:0000259" key="8">
    <source>
        <dbReference type="Pfam" id="PF01529"/>
    </source>
</evidence>
<dbReference type="Pfam" id="PF01529">
    <property type="entry name" value="DHHC"/>
    <property type="match status" value="1"/>
</dbReference>
<keyword evidence="3 7" id="KW-0812">Transmembrane</keyword>
<reference evidence="9" key="1">
    <citation type="submission" date="2022-01" db="EMBL/GenBank/DDBJ databases">
        <authorList>
            <person name="King R."/>
        </authorList>
    </citation>
    <scope>NUCLEOTIDE SEQUENCE</scope>
</reference>
<comment type="similarity">
    <text evidence="7">Belongs to the DHHC palmitoyltransferase family.</text>
</comment>
<feature type="transmembrane region" description="Helical" evidence="7">
    <location>
        <begin position="256"/>
        <end position="276"/>
    </location>
</feature>
<keyword evidence="10" id="KW-1185">Reference proteome</keyword>
<dbReference type="AlphaFoldDB" id="A0A9P0H9G1"/>
<feature type="transmembrane region" description="Helical" evidence="7">
    <location>
        <begin position="180"/>
        <end position="199"/>
    </location>
</feature>
<dbReference type="InterPro" id="IPR039859">
    <property type="entry name" value="PFA4/ZDH16/20/ERF2-like"/>
</dbReference>
<evidence type="ECO:0000256" key="1">
    <source>
        <dbReference type="ARBA" id="ARBA00004141"/>
    </source>
</evidence>
<evidence type="ECO:0000256" key="3">
    <source>
        <dbReference type="ARBA" id="ARBA00022692"/>
    </source>
</evidence>
<keyword evidence="4 7" id="KW-1133">Transmembrane helix</keyword>
<keyword evidence="2 7" id="KW-0808">Transferase</keyword>
<dbReference type="PROSITE" id="PS50216">
    <property type="entry name" value="DHHC"/>
    <property type="match status" value="1"/>
</dbReference>
<evidence type="ECO:0000256" key="6">
    <source>
        <dbReference type="ARBA" id="ARBA00023315"/>
    </source>
</evidence>
<evidence type="ECO:0000313" key="10">
    <source>
        <dbReference type="Proteomes" id="UP001152798"/>
    </source>
</evidence>
<dbReference type="PANTHER" id="PTHR12246">
    <property type="entry name" value="PALMITOYLTRANSFERASE ZDHHC16"/>
    <property type="match status" value="1"/>
</dbReference>
<keyword evidence="6 7" id="KW-0012">Acyltransferase</keyword>
<evidence type="ECO:0000313" key="9">
    <source>
        <dbReference type="EMBL" id="CAH1397876.1"/>
    </source>
</evidence>
<evidence type="ECO:0000256" key="7">
    <source>
        <dbReference type="RuleBase" id="RU079119"/>
    </source>
</evidence>
<dbReference type="Proteomes" id="UP001152798">
    <property type="component" value="Chromosome 4"/>
</dbReference>
<accession>A0A9P0H9G1</accession>